<evidence type="ECO:0000313" key="1">
    <source>
        <dbReference type="EMBL" id="VDP69183.1"/>
    </source>
</evidence>
<dbReference type="Proteomes" id="UP000269396">
    <property type="component" value="Unassembled WGS sequence"/>
</dbReference>
<dbReference type="EMBL" id="UZAL01036125">
    <property type="protein sequence ID" value="VDP69183.1"/>
    <property type="molecule type" value="Genomic_DNA"/>
</dbReference>
<accession>A0A3P8JH23</accession>
<keyword evidence="2" id="KW-1185">Reference proteome</keyword>
<name>A0A3P8JH23_9TREM</name>
<protein>
    <submittedName>
        <fullName evidence="1">Uncharacterized protein</fullName>
    </submittedName>
</protein>
<evidence type="ECO:0000313" key="2">
    <source>
        <dbReference type="Proteomes" id="UP000269396"/>
    </source>
</evidence>
<gene>
    <name evidence="1" type="ORF">SMTD_LOCUS15658</name>
</gene>
<organism evidence="1 2">
    <name type="scientific">Schistosoma mattheei</name>
    <dbReference type="NCBI Taxonomy" id="31246"/>
    <lineage>
        <taxon>Eukaryota</taxon>
        <taxon>Metazoa</taxon>
        <taxon>Spiralia</taxon>
        <taxon>Lophotrochozoa</taxon>
        <taxon>Platyhelminthes</taxon>
        <taxon>Trematoda</taxon>
        <taxon>Digenea</taxon>
        <taxon>Strigeidida</taxon>
        <taxon>Schistosomatoidea</taxon>
        <taxon>Schistosomatidae</taxon>
        <taxon>Schistosoma</taxon>
    </lineage>
</organism>
<sequence>MTFFTNKTFHSSVTRITTWTLIAYRTSRTRNWVRQSFNAFFSWITLFATLS</sequence>
<reference evidence="1 2" key="1">
    <citation type="submission" date="2018-11" db="EMBL/GenBank/DDBJ databases">
        <authorList>
            <consortium name="Pathogen Informatics"/>
        </authorList>
    </citation>
    <scope>NUCLEOTIDE SEQUENCE [LARGE SCALE GENOMIC DNA]</scope>
    <source>
        <strain>Denwood</strain>
        <strain evidence="2">Zambia</strain>
    </source>
</reference>
<proteinExistence type="predicted"/>
<dbReference type="AlphaFoldDB" id="A0A3P8JH23"/>